<keyword evidence="1" id="KW-0472">Membrane</keyword>
<evidence type="ECO:0000313" key="2">
    <source>
        <dbReference type="EMBL" id="TYS47748.1"/>
    </source>
</evidence>
<gene>
    <name evidence="2" type="ORF">FZD51_12470</name>
</gene>
<dbReference type="AlphaFoldDB" id="A0A5D4RDF2"/>
<keyword evidence="1" id="KW-1133">Transmembrane helix</keyword>
<organism evidence="2 3">
    <name type="scientific">Bacillus infantis</name>
    <dbReference type="NCBI Taxonomy" id="324767"/>
    <lineage>
        <taxon>Bacteria</taxon>
        <taxon>Bacillati</taxon>
        <taxon>Bacillota</taxon>
        <taxon>Bacilli</taxon>
        <taxon>Bacillales</taxon>
        <taxon>Bacillaceae</taxon>
        <taxon>Bacillus</taxon>
    </lineage>
</organism>
<evidence type="ECO:0000313" key="3">
    <source>
        <dbReference type="Proteomes" id="UP000322139"/>
    </source>
</evidence>
<dbReference type="RefSeq" id="WP_148975077.1">
    <property type="nucleotide sequence ID" value="NZ_JBNIKT010000010.1"/>
</dbReference>
<proteinExistence type="predicted"/>
<evidence type="ECO:0000256" key="1">
    <source>
        <dbReference type="SAM" id="Phobius"/>
    </source>
</evidence>
<dbReference type="EMBL" id="VTER01000006">
    <property type="protein sequence ID" value="TYS47748.1"/>
    <property type="molecule type" value="Genomic_DNA"/>
</dbReference>
<reference evidence="2 3" key="1">
    <citation type="submission" date="2019-08" db="EMBL/GenBank/DDBJ databases">
        <title>Bacillus genomes from the desert of Cuatro Cienegas, Coahuila.</title>
        <authorList>
            <person name="Olmedo-Alvarez G."/>
        </authorList>
    </citation>
    <scope>NUCLEOTIDE SEQUENCE [LARGE SCALE GENOMIC DNA]</scope>
    <source>
        <strain evidence="2 3">CH446_14T</strain>
    </source>
</reference>
<sequence>MKTIFRALTVLLALFILKEGEEVLSAPDPAEVEEMKLQAPLHIVGKVEKDEFFQDLPNEKFLQIRKMTLLPSEVIKAPGSFDQEEALEVYYHYIPSWMADQFTGPAPMDIANGDIIEIWLEEGKVGWEPVMSGSTVKHVQYSAEREEAVKEPLIHKIKRLAENIFRNSSILTALVFVGLLLAITFLSRKVPAGKLK</sequence>
<name>A0A5D4RDF2_9BACI</name>
<accession>A0A5D4RDF2</accession>
<keyword evidence="1" id="KW-0812">Transmembrane</keyword>
<dbReference type="Proteomes" id="UP000322139">
    <property type="component" value="Unassembled WGS sequence"/>
</dbReference>
<comment type="caution">
    <text evidence="2">The sequence shown here is derived from an EMBL/GenBank/DDBJ whole genome shotgun (WGS) entry which is preliminary data.</text>
</comment>
<protein>
    <submittedName>
        <fullName evidence="2">Uncharacterized protein</fullName>
    </submittedName>
</protein>
<feature type="transmembrane region" description="Helical" evidence="1">
    <location>
        <begin position="168"/>
        <end position="186"/>
    </location>
</feature>